<accession>A0A8D5ZJC9</accession>
<dbReference type="KEGG" id="csty:KN1_13340"/>
<sequence length="62" mass="7011">MVPVIVAHELVWFLEGMGLEDRLGDITAYSQHRRAEVVYDCGDHITGAIEVLKKEKTPRFGL</sequence>
<gene>
    <name evidence="1" type="ORF">KN1_13340</name>
</gene>
<evidence type="ECO:0000313" key="1">
    <source>
        <dbReference type="EMBL" id="BCU70037.1"/>
    </source>
</evidence>
<keyword evidence="2" id="KW-1185">Reference proteome</keyword>
<dbReference type="Proteomes" id="UP000825123">
    <property type="component" value="Chromosome"/>
</dbReference>
<dbReference type="AlphaFoldDB" id="A0A8D5ZJC9"/>
<evidence type="ECO:0000313" key="2">
    <source>
        <dbReference type="Proteomes" id="UP000825123"/>
    </source>
</evidence>
<protein>
    <submittedName>
        <fullName evidence="1">Uncharacterized protein</fullName>
    </submittedName>
</protein>
<reference evidence="1 2" key="1">
    <citation type="submission" date="2021-04" db="EMBL/GenBank/DDBJ databases">
        <title>Complete genome sequence of Stygiolobus sp. KN-1.</title>
        <authorList>
            <person name="Nakamura K."/>
            <person name="Sakai H."/>
            <person name="Kurosawa N."/>
        </authorList>
    </citation>
    <scope>NUCLEOTIDE SEQUENCE [LARGE SCALE GENOMIC DNA]</scope>
    <source>
        <strain evidence="1 2">KN-1</strain>
    </source>
</reference>
<dbReference type="EMBL" id="AP024597">
    <property type="protein sequence ID" value="BCU70037.1"/>
    <property type="molecule type" value="Genomic_DNA"/>
</dbReference>
<name>A0A8D5ZJC9_9CREN</name>
<organism evidence="1 2">
    <name type="scientific">Stygiolobus caldivivus</name>
    <dbReference type="NCBI Taxonomy" id="2824673"/>
    <lineage>
        <taxon>Archaea</taxon>
        <taxon>Thermoproteota</taxon>
        <taxon>Thermoprotei</taxon>
        <taxon>Sulfolobales</taxon>
        <taxon>Sulfolobaceae</taxon>
        <taxon>Stygiolobus</taxon>
    </lineage>
</organism>
<proteinExistence type="predicted"/>